<dbReference type="InterPro" id="IPR001030">
    <property type="entry name" value="Acoase/IPM_deHydtase_lsu_aba"/>
</dbReference>
<dbReference type="InterPro" id="IPR050926">
    <property type="entry name" value="Aconitase/IPM_isomerase"/>
</dbReference>
<dbReference type="SUPFAM" id="SSF53732">
    <property type="entry name" value="Aconitase iron-sulfur domain"/>
    <property type="match status" value="1"/>
</dbReference>
<keyword evidence="3" id="KW-0479">Metal-binding</keyword>
<dbReference type="InterPro" id="IPR015928">
    <property type="entry name" value="Aconitase/3IPM_dehydase_swvl"/>
</dbReference>
<dbReference type="GO" id="GO:0046872">
    <property type="term" value="F:metal ion binding"/>
    <property type="evidence" value="ECO:0007669"/>
    <property type="project" value="UniProtKB-KW"/>
</dbReference>
<evidence type="ECO:0000259" key="8">
    <source>
        <dbReference type="Pfam" id="PF00694"/>
    </source>
</evidence>
<keyword evidence="10" id="KW-1185">Reference proteome</keyword>
<dbReference type="InterPro" id="IPR036410">
    <property type="entry name" value="HSP_DnaJ_Cys-rich_dom_sf"/>
</dbReference>
<dbReference type="GO" id="GO:0051539">
    <property type="term" value="F:4 iron, 4 sulfur cluster binding"/>
    <property type="evidence" value="ECO:0007669"/>
    <property type="project" value="TreeGrafter"/>
</dbReference>
<dbReference type="PRINTS" id="PR00415">
    <property type="entry name" value="ACONITASE"/>
</dbReference>
<dbReference type="SUPFAM" id="SSF52016">
    <property type="entry name" value="LeuD/IlvD-like"/>
    <property type="match status" value="1"/>
</dbReference>
<evidence type="ECO:0000259" key="7">
    <source>
        <dbReference type="Pfam" id="PF00330"/>
    </source>
</evidence>
<dbReference type="AlphaFoldDB" id="A0A1U7PP05"/>
<comment type="subunit">
    <text evidence="1">Monomer.</text>
</comment>
<dbReference type="Pfam" id="PF00330">
    <property type="entry name" value="Aconitase"/>
    <property type="match status" value="1"/>
</dbReference>
<evidence type="ECO:0000256" key="1">
    <source>
        <dbReference type="ARBA" id="ARBA00011245"/>
    </source>
</evidence>
<dbReference type="InterPro" id="IPR015931">
    <property type="entry name" value="Acnase/IPM_dHydase_lsu_aba_1/3"/>
</dbReference>
<feature type="domain" description="Aconitase/3-isopropylmalate dehydratase large subunit alpha/beta/alpha" evidence="7">
    <location>
        <begin position="9"/>
        <end position="287"/>
    </location>
</feature>
<evidence type="ECO:0000256" key="3">
    <source>
        <dbReference type="ARBA" id="ARBA00022723"/>
    </source>
</evidence>
<evidence type="ECO:0000256" key="5">
    <source>
        <dbReference type="ARBA" id="ARBA00023014"/>
    </source>
</evidence>
<comment type="catalytic activity">
    <reaction evidence="6">
        <text>citrate = D-threo-isocitrate</text>
        <dbReference type="Rhea" id="RHEA:10336"/>
        <dbReference type="ChEBI" id="CHEBI:15562"/>
        <dbReference type="ChEBI" id="CHEBI:16947"/>
        <dbReference type="EC" id="4.2.1.3"/>
    </reaction>
</comment>
<dbReference type="InterPro" id="IPR000573">
    <property type="entry name" value="AconitaseA/IPMdHydase_ssu_swvl"/>
</dbReference>
<dbReference type="STRING" id="550447.SAMN05428946_1140"/>
<dbReference type="Gene3D" id="3.20.19.10">
    <property type="entry name" value="Aconitase, domain 4"/>
    <property type="match status" value="1"/>
</dbReference>
<dbReference type="UniPathway" id="UPA00223"/>
<dbReference type="NCBIfam" id="TIGR01342">
    <property type="entry name" value="acon_putative"/>
    <property type="match status" value="1"/>
</dbReference>
<reference evidence="10" key="1">
    <citation type="submission" date="2017-01" db="EMBL/GenBank/DDBJ databases">
        <authorList>
            <person name="Varghese N."/>
            <person name="Submissions S."/>
        </authorList>
    </citation>
    <scope>NUCLEOTIDE SEQUENCE [LARGE SCALE GENOMIC DNA]</scope>
    <source>
        <strain evidence="10">MNA4</strain>
    </source>
</reference>
<sequence length="709" mass="77395">MRMNVTQKLIKSHLLSGEMVSGREIGLKIDQTLTQDATGTMVMLELEAMGIERAQTEASAQYVDHNVIQVDNKNADDHLFLQSATRRFGLYYSRPGNGVSHPVHMQRLAVPGKTLLGSDSHTCANGCMGMLAMGAGGIDVAMAIAGEPIYIKMPQVWGVKLTGELPEWVSAKDVILEMLRRHDVKGGVGKIIEYYGPGLENLSAMDRHVIANMGAELGATTTVFPSDGEIRHFLKTQGREGDWVELLADEGAEYDLHEEINLSELEPLIALPSSPGNVVTVREVADEPIYQSYIGSSANPGYRDFAVASKIVEGNRVPDNVSFDINPTSRQLLTDLVKEGHIANLLTAGGRLHQAGCNGCIGMGQAPATHENSLRTTPRNFPGRSGTLEDKVFLCSPETAAASALAGKITDPRTLNMPYPRVHDPEEPTVDVKLLDEPIPLEEARKVELHKGPNIASIPDMDPLHDRLEVPVLLKMKDNISTDEILAGGARVLPYRSNLPEISKFAFEIVDPTYYKRAMEQRGAGGHAVVAGYNYGQGSSREHAALAPRYLGLRVALAKDFARIHWQNLVNFGILPVTFMNPEDYDALEQGDILVLENLKEKIRNGNEFMISVKNSNRRIPVQHALSPRQIEIMIEGGLINWVKKNNENAGNADVGEKVVCSACHGTGKQSDEEGWQYACTVCNGTGYVTPGDTTARVADVDATKRILD</sequence>
<keyword evidence="5" id="KW-0411">Iron-sulfur</keyword>
<dbReference type="PANTHER" id="PTHR43160:SF3">
    <property type="entry name" value="ACONITATE HYDRATASE, MITOCHONDRIAL"/>
    <property type="match status" value="1"/>
</dbReference>
<name>A0A1U7PP05_9BACI</name>
<proteinExistence type="predicted"/>
<dbReference type="Proteomes" id="UP000187550">
    <property type="component" value="Unassembled WGS sequence"/>
</dbReference>
<dbReference type="NCBIfam" id="NF005558">
    <property type="entry name" value="PRK07229.1"/>
    <property type="match status" value="1"/>
</dbReference>
<evidence type="ECO:0000256" key="2">
    <source>
        <dbReference type="ARBA" id="ARBA00012926"/>
    </source>
</evidence>
<feature type="domain" description="Aconitase A/isopropylmalate dehydratase small subunit swivel" evidence="8">
    <location>
        <begin position="515"/>
        <end position="581"/>
    </location>
</feature>
<dbReference type="RefSeq" id="WP_234982250.1">
    <property type="nucleotide sequence ID" value="NZ_FTPL01000001.1"/>
</dbReference>
<evidence type="ECO:0000256" key="6">
    <source>
        <dbReference type="ARBA" id="ARBA00023501"/>
    </source>
</evidence>
<dbReference type="EMBL" id="FTPL01000001">
    <property type="protein sequence ID" value="SIT75174.1"/>
    <property type="molecule type" value="Genomic_DNA"/>
</dbReference>
<dbReference type="EC" id="4.2.1.3" evidence="2"/>
<protein>
    <recommendedName>
        <fullName evidence="2">aconitate hydratase</fullName>
        <ecNumber evidence="2">4.2.1.3</ecNumber>
    </recommendedName>
</protein>
<dbReference type="InterPro" id="IPR006250">
    <property type="entry name" value="Aconitase_put"/>
</dbReference>
<evidence type="ECO:0000313" key="10">
    <source>
        <dbReference type="Proteomes" id="UP000187550"/>
    </source>
</evidence>
<dbReference type="Gene3D" id="3.30.499.10">
    <property type="entry name" value="Aconitase, domain 3"/>
    <property type="match status" value="2"/>
</dbReference>
<dbReference type="GO" id="GO:0005829">
    <property type="term" value="C:cytosol"/>
    <property type="evidence" value="ECO:0007669"/>
    <property type="project" value="TreeGrafter"/>
</dbReference>
<accession>A0A1U7PP05</accession>
<dbReference type="Pfam" id="PF00694">
    <property type="entry name" value="Aconitase_C"/>
    <property type="match status" value="1"/>
</dbReference>
<dbReference type="PANTHER" id="PTHR43160">
    <property type="entry name" value="ACONITATE HYDRATASE B"/>
    <property type="match status" value="1"/>
</dbReference>
<organism evidence="9 10">
    <name type="scientific">Edaphobacillus lindanitolerans</name>
    <dbReference type="NCBI Taxonomy" id="550447"/>
    <lineage>
        <taxon>Bacteria</taxon>
        <taxon>Bacillati</taxon>
        <taxon>Bacillota</taxon>
        <taxon>Bacilli</taxon>
        <taxon>Bacillales</taxon>
        <taxon>Bacillaceae</taxon>
        <taxon>Edaphobacillus</taxon>
    </lineage>
</organism>
<dbReference type="SUPFAM" id="SSF57938">
    <property type="entry name" value="DnaJ/Hsp40 cysteine-rich domain"/>
    <property type="match status" value="1"/>
</dbReference>
<dbReference type="InterPro" id="IPR036008">
    <property type="entry name" value="Aconitase_4Fe-4S_dom"/>
</dbReference>
<dbReference type="Gene3D" id="6.20.20.10">
    <property type="match status" value="1"/>
</dbReference>
<gene>
    <name evidence="9" type="ORF">SAMN05428946_1140</name>
</gene>
<keyword evidence="4" id="KW-0408">Iron</keyword>
<evidence type="ECO:0000313" key="9">
    <source>
        <dbReference type="EMBL" id="SIT75174.1"/>
    </source>
</evidence>
<dbReference type="GO" id="GO:0003994">
    <property type="term" value="F:aconitate hydratase activity"/>
    <property type="evidence" value="ECO:0007669"/>
    <property type="project" value="UniProtKB-EC"/>
</dbReference>
<evidence type="ECO:0000256" key="4">
    <source>
        <dbReference type="ARBA" id="ARBA00023004"/>
    </source>
</evidence>
<dbReference type="GO" id="GO:0006099">
    <property type="term" value="P:tricarboxylic acid cycle"/>
    <property type="evidence" value="ECO:0007669"/>
    <property type="project" value="UniProtKB-UniPathway"/>
</dbReference>